<dbReference type="Gene3D" id="2.60.40.10">
    <property type="entry name" value="Immunoglobulins"/>
    <property type="match status" value="7"/>
</dbReference>
<evidence type="ECO:0000313" key="10">
    <source>
        <dbReference type="EMBL" id="THD29042.1"/>
    </source>
</evidence>
<dbReference type="EMBL" id="JXXN02000018">
    <property type="protein sequence ID" value="THD29042.1"/>
    <property type="molecule type" value="Genomic_DNA"/>
</dbReference>
<evidence type="ECO:0000256" key="4">
    <source>
        <dbReference type="ARBA" id="ARBA00023180"/>
    </source>
</evidence>
<dbReference type="InterPro" id="IPR050964">
    <property type="entry name" value="Striated_Muscle_Regulatory"/>
</dbReference>
<keyword evidence="11" id="KW-1185">Reference proteome</keyword>
<accession>A0A4E0S3K4</accession>
<gene>
    <name evidence="10" type="ORF">D915_000127</name>
</gene>
<feature type="region of interest" description="Disordered" evidence="6">
    <location>
        <begin position="583"/>
        <end position="604"/>
    </location>
</feature>
<dbReference type="InterPro" id="IPR013783">
    <property type="entry name" value="Ig-like_fold"/>
</dbReference>
<dbReference type="InterPro" id="IPR003961">
    <property type="entry name" value="FN3_dom"/>
</dbReference>
<evidence type="ECO:0000256" key="7">
    <source>
        <dbReference type="SAM" id="SignalP"/>
    </source>
</evidence>
<reference evidence="10" key="1">
    <citation type="submission" date="2019-03" db="EMBL/GenBank/DDBJ databases">
        <title>Improved annotation for the trematode Fasciola hepatica.</title>
        <authorList>
            <person name="Choi Y.-J."/>
            <person name="Martin J."/>
            <person name="Mitreva M."/>
        </authorList>
    </citation>
    <scope>NUCLEOTIDE SEQUENCE [LARGE SCALE GENOMIC DNA]</scope>
</reference>
<dbReference type="Pfam" id="PF13927">
    <property type="entry name" value="Ig_3"/>
    <property type="match status" value="2"/>
</dbReference>
<dbReference type="InterPro" id="IPR003599">
    <property type="entry name" value="Ig_sub"/>
</dbReference>
<dbReference type="SUPFAM" id="SSF49265">
    <property type="entry name" value="Fibronectin type III"/>
    <property type="match status" value="2"/>
</dbReference>
<feature type="chain" id="PRO_5020028884" evidence="7">
    <location>
        <begin position="30"/>
        <end position="778"/>
    </location>
</feature>
<evidence type="ECO:0000256" key="6">
    <source>
        <dbReference type="SAM" id="MobiDB-lite"/>
    </source>
</evidence>
<dbReference type="PANTHER" id="PTHR13817">
    <property type="entry name" value="TITIN"/>
    <property type="match status" value="1"/>
</dbReference>
<dbReference type="AlphaFoldDB" id="A0A4E0S3K4"/>
<feature type="signal peptide" evidence="7">
    <location>
        <begin position="1"/>
        <end position="29"/>
    </location>
</feature>
<feature type="domain" description="Fibronectin type-III" evidence="9">
    <location>
        <begin position="334"/>
        <end position="440"/>
    </location>
</feature>
<evidence type="ECO:0000256" key="2">
    <source>
        <dbReference type="ARBA" id="ARBA00022737"/>
    </source>
</evidence>
<dbReference type="SMART" id="SM00409">
    <property type="entry name" value="IG"/>
    <property type="match status" value="3"/>
</dbReference>
<keyword evidence="2" id="KW-0677">Repeat</keyword>
<dbReference type="PROSITE" id="PS50835">
    <property type="entry name" value="IG_LIKE"/>
    <property type="match status" value="3"/>
</dbReference>
<keyword evidence="5" id="KW-0393">Immunoglobulin domain</keyword>
<evidence type="ECO:0000256" key="5">
    <source>
        <dbReference type="ARBA" id="ARBA00023319"/>
    </source>
</evidence>
<feature type="domain" description="Ig-like" evidence="8">
    <location>
        <begin position="232"/>
        <end position="327"/>
    </location>
</feature>
<evidence type="ECO:0000256" key="3">
    <source>
        <dbReference type="ARBA" id="ARBA00023157"/>
    </source>
</evidence>
<protein>
    <submittedName>
        <fullName evidence="10">Receptor-type tyrosine-protein phosphatase F</fullName>
    </submittedName>
</protein>
<dbReference type="PROSITE" id="PS50853">
    <property type="entry name" value="FN3"/>
    <property type="match status" value="3"/>
</dbReference>
<dbReference type="SUPFAM" id="SSF48726">
    <property type="entry name" value="Immunoglobulin"/>
    <property type="match status" value="3"/>
</dbReference>
<dbReference type="CDD" id="cd00063">
    <property type="entry name" value="FN3"/>
    <property type="match status" value="4"/>
</dbReference>
<keyword evidence="1 7" id="KW-0732">Signal</keyword>
<evidence type="ECO:0000259" key="9">
    <source>
        <dbReference type="PROSITE" id="PS50853"/>
    </source>
</evidence>
<dbReference type="FunFam" id="2.60.40.10:FF:000032">
    <property type="entry name" value="palladin isoform X1"/>
    <property type="match status" value="1"/>
</dbReference>
<feature type="compositionally biased region" description="Low complexity" evidence="6">
    <location>
        <begin position="593"/>
        <end position="604"/>
    </location>
</feature>
<organism evidence="10 11">
    <name type="scientific">Fasciola hepatica</name>
    <name type="common">Liver fluke</name>
    <dbReference type="NCBI Taxonomy" id="6192"/>
    <lineage>
        <taxon>Eukaryota</taxon>
        <taxon>Metazoa</taxon>
        <taxon>Spiralia</taxon>
        <taxon>Lophotrochozoa</taxon>
        <taxon>Platyhelminthes</taxon>
        <taxon>Trematoda</taxon>
        <taxon>Digenea</taxon>
        <taxon>Plagiorchiida</taxon>
        <taxon>Echinostomata</taxon>
        <taxon>Echinostomatoidea</taxon>
        <taxon>Fasciolidae</taxon>
        <taxon>Fasciola</taxon>
    </lineage>
</organism>
<dbReference type="PANTHER" id="PTHR13817:SF73">
    <property type="entry name" value="FIBRONECTIN TYPE-III DOMAIN-CONTAINING PROTEIN"/>
    <property type="match status" value="1"/>
</dbReference>
<comment type="caution">
    <text evidence="10">The sequence shown here is derived from an EMBL/GenBank/DDBJ whole genome shotgun (WGS) entry which is preliminary data.</text>
</comment>
<evidence type="ECO:0000313" key="11">
    <source>
        <dbReference type="Proteomes" id="UP000230066"/>
    </source>
</evidence>
<dbReference type="InterPro" id="IPR003598">
    <property type="entry name" value="Ig_sub2"/>
</dbReference>
<dbReference type="Pfam" id="PF07679">
    <property type="entry name" value="I-set"/>
    <property type="match status" value="1"/>
</dbReference>
<dbReference type="InterPro" id="IPR036179">
    <property type="entry name" value="Ig-like_dom_sf"/>
</dbReference>
<feature type="domain" description="Fibronectin type-III" evidence="9">
    <location>
        <begin position="542"/>
        <end position="655"/>
    </location>
</feature>
<dbReference type="InterPro" id="IPR007110">
    <property type="entry name" value="Ig-like_dom"/>
</dbReference>
<feature type="domain" description="Ig-like" evidence="8">
    <location>
        <begin position="32"/>
        <end position="123"/>
    </location>
</feature>
<dbReference type="FunFam" id="2.60.40.10:FF:000036">
    <property type="entry name" value="receptor-type tyrosine-protein phosphatase delta isoform X1"/>
    <property type="match status" value="1"/>
</dbReference>
<keyword evidence="10" id="KW-0675">Receptor</keyword>
<dbReference type="Proteomes" id="UP000230066">
    <property type="component" value="Unassembled WGS sequence"/>
</dbReference>
<feature type="domain" description="Ig-like" evidence="8">
    <location>
        <begin position="136"/>
        <end position="218"/>
    </location>
</feature>
<keyword evidence="3" id="KW-1015">Disulfide bond</keyword>
<dbReference type="InterPro" id="IPR036116">
    <property type="entry name" value="FN3_sf"/>
</dbReference>
<proteinExistence type="predicted"/>
<evidence type="ECO:0000256" key="1">
    <source>
        <dbReference type="ARBA" id="ARBA00022729"/>
    </source>
</evidence>
<dbReference type="SMART" id="SM00408">
    <property type="entry name" value="IGc2"/>
    <property type="match status" value="3"/>
</dbReference>
<dbReference type="SMART" id="SM00060">
    <property type="entry name" value="FN3"/>
    <property type="match status" value="4"/>
</dbReference>
<sequence>MNRIPCYLHRVDSLIVVTLFFLQICTVWAQSPAKIVQPPVDTRAIAGESVLFFCQAEGNPAPRIVFRWNDVELTHSRPGMQLKVTSPDSVSLRAKLENSHNGDSVTCYAQNQVGSDSATAHVTVYNANETPPRGFPKVRQDPSATISQVGDSTHLQCEVSADPPAVVSWIKDQFYPIDTASSRFRLVGSGSLIIETLLETDSGSYECMARNVVGTVLSNSGHLHVRRIQFPPTINEMPDKVEVSPGRGTNLTCRAGGFPVPMVWWSTLGSPAGPRHSGMPVMMSERPLTEPQPHEATLRLTDITESYDYNCIAKNGLGLVRKNVSVVVKELPHPPTDLDARPISGTFAVLRWRPSKSPSVDSYTLSVETRGHVFGKLGSRQVANIDPKSRAVPEVHSDQISYNLTELTPYTEYVVRVHAVSRSAGLSPPSKPVEFRTAELPPGSPPQMLHATVVSPNSVMVSWKPPLESNGRITGYKVYFTTRPEDTLSSWLVSRTTHERQHLTDLVPNATYYLKSSAYNAAGDGPVSDTFPIIVTPGVPSAPLNFRGISTDPTTIQLLWTAPDMPEGRALLGYQLRYRARPQTQDGIERDSGSGSTGSIAGSTQTISIGPEVTDYYLKGLEPSTHYYVSLAGRTANGKGVAAQIEVITKDYLPDMPQGRKILVQGPNTIQITWNGPKKRQSEVRHYKLTWKCLDCPLDGTTGPSVETDTGTISRDISRQGQRKVLANVGDTPSQLYTATLGDLMPDASYQVTLAAANSRGVGQEFLYPVVRTRLPSE</sequence>
<dbReference type="PRINTS" id="PR00014">
    <property type="entry name" value="FNTYPEIII"/>
</dbReference>
<name>A0A4E0S3K4_FASHE</name>
<keyword evidence="4" id="KW-0325">Glycoprotein</keyword>
<feature type="domain" description="Fibronectin type-III" evidence="9">
    <location>
        <begin position="445"/>
        <end position="538"/>
    </location>
</feature>
<dbReference type="Pfam" id="PF00041">
    <property type="entry name" value="fn3"/>
    <property type="match status" value="4"/>
</dbReference>
<evidence type="ECO:0000259" key="8">
    <source>
        <dbReference type="PROSITE" id="PS50835"/>
    </source>
</evidence>
<dbReference type="InterPro" id="IPR013098">
    <property type="entry name" value="Ig_I-set"/>
</dbReference>